<dbReference type="PANTHER" id="PTHR30203:SF21">
    <property type="entry name" value="OUTER MEMBRANE COMPONENT OF MULTIDRUG EFFLUX PUMP-RELATED"/>
    <property type="match status" value="1"/>
</dbReference>
<dbReference type="NCBIfam" id="TIGR01845">
    <property type="entry name" value="outer_NodT"/>
    <property type="match status" value="1"/>
</dbReference>
<dbReference type="PROSITE" id="PS51257">
    <property type="entry name" value="PROKAR_LIPOPROTEIN"/>
    <property type="match status" value="1"/>
</dbReference>
<reference evidence="3 4" key="1">
    <citation type="submission" date="2020-08" db="EMBL/GenBank/DDBJ databases">
        <title>Novel species isolated from subtropical streams in China.</title>
        <authorList>
            <person name="Lu H."/>
        </authorList>
    </citation>
    <scope>NUCLEOTIDE SEQUENCE [LARGE SCALE GENOMIC DNA]</scope>
    <source>
        <strain evidence="3 4">CCTCC AB 2015119</strain>
    </source>
</reference>
<accession>A0ABR6XG47</accession>
<dbReference type="EMBL" id="JACOFT010000002">
    <property type="protein sequence ID" value="MBC3811306.1"/>
    <property type="molecule type" value="Genomic_DNA"/>
</dbReference>
<keyword evidence="2" id="KW-0564">Palmitate</keyword>
<evidence type="ECO:0000313" key="4">
    <source>
        <dbReference type="Proteomes" id="UP000637632"/>
    </source>
</evidence>
<sequence>MKSILAYTQGTCYAAILLMSGCTVSGPQYSLPSQSVAQRPAAAAPFLAAGETVYRSTPLPDNWWQLYDEPVMNALIQEALNANADLKVAAANLARTRAVEKETADATTPTIGLSAAPSAGRASAAARGLPNALPDSWSYDSTVSVSYQADLFGKIARATEAANADTQAAQAGYDLVRISVVADTARAYTEACSAMRQITIGQQSINLQKKTTDLIAKRIQLGRGTETDHTRSLAQLALLQSALPQYQSQQRVAYYKLAVLTGKTPQEMNLNQPQCHDVPRLTSPLPVGDGAALLRRRPDIRQAERNLAAATARIGVSIADLYPHVSFGISAGSSGLLDHFGAGNAFHWNLGPLISWSFPSAGARSRVSAAEASAEGALAHFDAVVLNALKEAESALIIYAREKDRNAALQSARDESVRAAQQIRHLFESGRTDFLSVLDADRSATSSEAALAASDAQLTNDQISLFLALGGGNAQPVTTHQ</sequence>
<evidence type="ECO:0000256" key="1">
    <source>
        <dbReference type="ARBA" id="ARBA00007613"/>
    </source>
</evidence>
<name>A0ABR6XG47_9BURK</name>
<gene>
    <name evidence="3" type="ORF">H8K26_07610</name>
</gene>
<dbReference type="Gene3D" id="2.20.200.10">
    <property type="entry name" value="Outer membrane efflux proteins (OEP)"/>
    <property type="match status" value="1"/>
</dbReference>
<dbReference type="Pfam" id="PF02321">
    <property type="entry name" value="OEP"/>
    <property type="match status" value="2"/>
</dbReference>
<dbReference type="PANTHER" id="PTHR30203">
    <property type="entry name" value="OUTER MEMBRANE CATION EFFLUX PROTEIN"/>
    <property type="match status" value="1"/>
</dbReference>
<dbReference type="InterPro" id="IPR010131">
    <property type="entry name" value="MdtP/NodT-like"/>
</dbReference>
<comment type="subcellular location">
    <subcellularLocation>
        <location evidence="2">Cell membrane</location>
        <topology evidence="2">Lipid-anchor</topology>
    </subcellularLocation>
</comment>
<proteinExistence type="inferred from homology"/>
<keyword evidence="2" id="KW-0812">Transmembrane</keyword>
<comment type="caution">
    <text evidence="3">The sequence shown here is derived from an EMBL/GenBank/DDBJ whole genome shotgun (WGS) entry which is preliminary data.</text>
</comment>
<dbReference type="Gene3D" id="1.20.1600.10">
    <property type="entry name" value="Outer membrane efflux proteins (OEP)"/>
    <property type="match status" value="1"/>
</dbReference>
<dbReference type="SUPFAM" id="SSF56954">
    <property type="entry name" value="Outer membrane efflux proteins (OEP)"/>
    <property type="match status" value="1"/>
</dbReference>
<organism evidence="3 4">
    <name type="scientific">Undibacterium aquatile</name>
    <dbReference type="NCBI Taxonomy" id="1537398"/>
    <lineage>
        <taxon>Bacteria</taxon>
        <taxon>Pseudomonadati</taxon>
        <taxon>Pseudomonadota</taxon>
        <taxon>Betaproteobacteria</taxon>
        <taxon>Burkholderiales</taxon>
        <taxon>Oxalobacteraceae</taxon>
        <taxon>Undibacterium</taxon>
    </lineage>
</organism>
<keyword evidence="2" id="KW-1134">Transmembrane beta strand</keyword>
<comment type="similarity">
    <text evidence="1 2">Belongs to the outer membrane factor (OMF) (TC 1.B.17) family.</text>
</comment>
<dbReference type="Proteomes" id="UP000637632">
    <property type="component" value="Unassembled WGS sequence"/>
</dbReference>
<keyword evidence="2" id="KW-0449">Lipoprotein</keyword>
<protein>
    <submittedName>
        <fullName evidence="3">TolC family protein</fullName>
    </submittedName>
</protein>
<keyword evidence="4" id="KW-1185">Reference proteome</keyword>
<keyword evidence="2" id="KW-0472">Membrane</keyword>
<evidence type="ECO:0000313" key="3">
    <source>
        <dbReference type="EMBL" id="MBC3811306.1"/>
    </source>
</evidence>
<dbReference type="RefSeq" id="WP_190478500.1">
    <property type="nucleotide sequence ID" value="NZ_JACOFT010000002.1"/>
</dbReference>
<evidence type="ECO:0000256" key="2">
    <source>
        <dbReference type="RuleBase" id="RU362097"/>
    </source>
</evidence>
<dbReference type="InterPro" id="IPR003423">
    <property type="entry name" value="OMP_efflux"/>
</dbReference>